<reference evidence="2 3" key="1">
    <citation type="submission" date="2014-11" db="EMBL/GenBank/DDBJ databases">
        <title>Genome sequence of Flavihumibacter solisilvae 3-3.</title>
        <authorList>
            <person name="Zhou G."/>
            <person name="Li M."/>
            <person name="Wang G."/>
        </authorList>
    </citation>
    <scope>NUCLEOTIDE SEQUENCE [LARGE SCALE GENOMIC DNA]</scope>
    <source>
        <strain evidence="2 3">3-3</strain>
    </source>
</reference>
<evidence type="ECO:0000313" key="3">
    <source>
        <dbReference type="Proteomes" id="UP000031408"/>
    </source>
</evidence>
<keyword evidence="3" id="KW-1185">Reference proteome</keyword>
<dbReference type="EMBL" id="JSVC01000007">
    <property type="protein sequence ID" value="KIC95272.1"/>
    <property type="molecule type" value="Genomic_DNA"/>
</dbReference>
<dbReference type="OrthoDB" id="9811471at2"/>
<dbReference type="InterPro" id="IPR000120">
    <property type="entry name" value="Amidase"/>
</dbReference>
<organism evidence="2 3">
    <name type="scientific">Flavihumibacter solisilvae</name>
    <dbReference type="NCBI Taxonomy" id="1349421"/>
    <lineage>
        <taxon>Bacteria</taxon>
        <taxon>Pseudomonadati</taxon>
        <taxon>Bacteroidota</taxon>
        <taxon>Chitinophagia</taxon>
        <taxon>Chitinophagales</taxon>
        <taxon>Chitinophagaceae</taxon>
        <taxon>Flavihumibacter</taxon>
    </lineage>
</organism>
<evidence type="ECO:0000259" key="1">
    <source>
        <dbReference type="Pfam" id="PF01425"/>
    </source>
</evidence>
<dbReference type="Proteomes" id="UP000031408">
    <property type="component" value="Unassembled WGS sequence"/>
</dbReference>
<dbReference type="AlphaFoldDB" id="A0A0C1L581"/>
<dbReference type="InterPro" id="IPR036928">
    <property type="entry name" value="AS_sf"/>
</dbReference>
<dbReference type="GO" id="GO:0016787">
    <property type="term" value="F:hydrolase activity"/>
    <property type="evidence" value="ECO:0007669"/>
    <property type="project" value="UniProtKB-KW"/>
</dbReference>
<dbReference type="InterPro" id="IPR023631">
    <property type="entry name" value="Amidase_dom"/>
</dbReference>
<evidence type="ECO:0000313" key="2">
    <source>
        <dbReference type="EMBL" id="KIC95272.1"/>
    </source>
</evidence>
<keyword evidence="2" id="KW-0378">Hydrolase</keyword>
<sequence length="481" mass="51201">MKPSKNIPDTSVELYELGLVDAARALQNGEFTSESYVGRLLDRARTHADLMAFITIDEASALEAARLADHMLQNGHHAPLLGVPLGVKDSYMTKGMTTTFGTSATRNFKPASDAEVVSLLKDAGAIVFGKNNLVEMSYGLTGFNEHYGQVKNPYNQAHVTGGSSSGAGSSVAARLVPAALGGDTVGSIRVPASLCGVVGYKPTPGRWPGKGVAPIASTLDTTGLLARSVKDCDLVDLLITGNSAGSQNSPTDLKGVTFAYAPQYLEDIDPQVESLFRETLRKLRDAGAKLVEVDLGSDFHALAARATWSIFLHETKPAVSEFLEDNKVPVSFDQLFAGLGEPLRTIWTQAVLPSGAGYISDETYDSALHKDRQELQRRFAQAFGQAHALIFPATPCAAPAIGQQWQFSVDGKEVTDLFLSRNTHPSSSAGVPGISLPMALNSQGLPLGIEIDAPAGRDRDLLALAKRVEMVIGRVPKPVSF</sequence>
<accession>A0A0C1L581</accession>
<feature type="domain" description="Amidase" evidence="1">
    <location>
        <begin position="39"/>
        <end position="462"/>
    </location>
</feature>
<dbReference type="Gene3D" id="3.90.1300.10">
    <property type="entry name" value="Amidase signature (AS) domain"/>
    <property type="match status" value="1"/>
</dbReference>
<dbReference type="STRING" id="1349421.OI18_06535"/>
<dbReference type="SUPFAM" id="SSF75304">
    <property type="entry name" value="Amidase signature (AS) enzymes"/>
    <property type="match status" value="1"/>
</dbReference>
<dbReference type="PANTHER" id="PTHR11895:SF151">
    <property type="entry name" value="GLUTAMYL-TRNA(GLN) AMIDOTRANSFERASE SUBUNIT A"/>
    <property type="match status" value="1"/>
</dbReference>
<gene>
    <name evidence="2" type="ORF">OI18_06535</name>
</gene>
<dbReference type="RefSeq" id="WP_039138259.1">
    <property type="nucleotide sequence ID" value="NZ_JSVC01000007.1"/>
</dbReference>
<dbReference type="PANTHER" id="PTHR11895">
    <property type="entry name" value="TRANSAMIDASE"/>
    <property type="match status" value="1"/>
</dbReference>
<dbReference type="Pfam" id="PF01425">
    <property type="entry name" value="Amidase"/>
    <property type="match status" value="1"/>
</dbReference>
<protein>
    <submittedName>
        <fullName evidence="2">Indole acetimide hydrolase</fullName>
    </submittedName>
</protein>
<comment type="caution">
    <text evidence="2">The sequence shown here is derived from an EMBL/GenBank/DDBJ whole genome shotgun (WGS) entry which is preliminary data.</text>
</comment>
<name>A0A0C1L581_9BACT</name>
<proteinExistence type="predicted"/>